<evidence type="ECO:0000256" key="2">
    <source>
        <dbReference type="ARBA" id="ARBA00022679"/>
    </source>
</evidence>
<dbReference type="PIRSF" id="PIRSF000538">
    <property type="entry name" value="GlpK"/>
    <property type="match status" value="1"/>
</dbReference>
<gene>
    <name evidence="6" type="ORF">GF068_04535</name>
</gene>
<organism evidence="6 7">
    <name type="scientific">Polyangium spumosum</name>
    <dbReference type="NCBI Taxonomy" id="889282"/>
    <lineage>
        <taxon>Bacteria</taxon>
        <taxon>Pseudomonadati</taxon>
        <taxon>Myxococcota</taxon>
        <taxon>Polyangia</taxon>
        <taxon>Polyangiales</taxon>
        <taxon>Polyangiaceae</taxon>
        <taxon>Polyangium</taxon>
    </lineage>
</organism>
<reference evidence="6 7" key="1">
    <citation type="submission" date="2019-10" db="EMBL/GenBank/DDBJ databases">
        <title>A soil myxobacterium in the family Polyangiaceae.</title>
        <authorList>
            <person name="Li Y."/>
            <person name="Wang J."/>
        </authorList>
    </citation>
    <scope>NUCLEOTIDE SEQUENCE [LARGE SCALE GENOMIC DNA]</scope>
    <source>
        <strain evidence="6 7">DSM 14734</strain>
    </source>
</reference>
<keyword evidence="2" id="KW-0808">Transferase</keyword>
<name>A0A6N7PLR2_9BACT</name>
<dbReference type="CDD" id="cd07782">
    <property type="entry name" value="ASKHA_NBD_FGGY_D-RBK"/>
    <property type="match status" value="1"/>
</dbReference>
<accession>A0A6N7PLR2</accession>
<dbReference type="Gene3D" id="1.20.58.2240">
    <property type="match status" value="1"/>
</dbReference>
<dbReference type="InterPro" id="IPR018484">
    <property type="entry name" value="FGGY_N"/>
</dbReference>
<proteinExistence type="inferred from homology"/>
<keyword evidence="7" id="KW-1185">Reference proteome</keyword>
<dbReference type="PANTHER" id="PTHR43435:SF4">
    <property type="entry name" value="FGGY CARBOHYDRATE KINASE DOMAIN-CONTAINING PROTEIN"/>
    <property type="match status" value="1"/>
</dbReference>
<comment type="caution">
    <text evidence="6">The sequence shown here is derived from an EMBL/GenBank/DDBJ whole genome shotgun (WGS) entry which is preliminary data.</text>
</comment>
<dbReference type="OrthoDB" id="9805576at2"/>
<dbReference type="GO" id="GO:0019150">
    <property type="term" value="F:D-ribulokinase activity"/>
    <property type="evidence" value="ECO:0007669"/>
    <property type="project" value="TreeGrafter"/>
</dbReference>
<dbReference type="SUPFAM" id="SSF53067">
    <property type="entry name" value="Actin-like ATPase domain"/>
    <property type="match status" value="2"/>
</dbReference>
<dbReference type="InterPro" id="IPR018485">
    <property type="entry name" value="FGGY_C"/>
</dbReference>
<dbReference type="InterPro" id="IPR006003">
    <property type="entry name" value="FGGY_RbtK-like"/>
</dbReference>
<dbReference type="Gene3D" id="3.30.420.40">
    <property type="match status" value="1"/>
</dbReference>
<evidence type="ECO:0000259" key="4">
    <source>
        <dbReference type="Pfam" id="PF00370"/>
    </source>
</evidence>
<evidence type="ECO:0000313" key="6">
    <source>
        <dbReference type="EMBL" id="MRG91190.1"/>
    </source>
</evidence>
<dbReference type="InterPro" id="IPR000577">
    <property type="entry name" value="Carb_kinase_FGGY"/>
</dbReference>
<dbReference type="GO" id="GO:0019321">
    <property type="term" value="P:pentose metabolic process"/>
    <property type="evidence" value="ECO:0007669"/>
    <property type="project" value="TreeGrafter"/>
</dbReference>
<dbReference type="NCBIfam" id="TIGR01315">
    <property type="entry name" value="5C_CHO_kinase"/>
    <property type="match status" value="1"/>
</dbReference>
<dbReference type="GO" id="GO:0005737">
    <property type="term" value="C:cytoplasm"/>
    <property type="evidence" value="ECO:0007669"/>
    <property type="project" value="TreeGrafter"/>
</dbReference>
<dbReference type="InterPro" id="IPR043129">
    <property type="entry name" value="ATPase_NBD"/>
</dbReference>
<evidence type="ECO:0000313" key="7">
    <source>
        <dbReference type="Proteomes" id="UP000440224"/>
    </source>
</evidence>
<keyword evidence="3 6" id="KW-0418">Kinase</keyword>
<protein>
    <submittedName>
        <fullName evidence="6">Ribulokinase</fullName>
    </submittedName>
</protein>
<dbReference type="RefSeq" id="WP_153818014.1">
    <property type="nucleotide sequence ID" value="NZ_WJIE01000001.1"/>
</dbReference>
<dbReference type="Proteomes" id="UP000440224">
    <property type="component" value="Unassembled WGS sequence"/>
</dbReference>
<feature type="domain" description="Carbohydrate kinase FGGY C-terminal" evidence="5">
    <location>
        <begin position="290"/>
        <end position="497"/>
    </location>
</feature>
<evidence type="ECO:0000256" key="1">
    <source>
        <dbReference type="ARBA" id="ARBA00009156"/>
    </source>
</evidence>
<sequence length="554" mass="59409">MQDRHYLGIDVGTGSVRAALFDGQGHKLGIGVRPISLHRPAPDFVEQSSDEIWSAACEATRAALGEAGDRPERVVGVGFDATCSLVLLDEGDRPVTVSPSGDDRWNVIVWMDHRAIEEATRINAGGHEVLRYVGGVISPEMQTPKLAWLKRHMGRSFRRAARFLDLPDFMAYRATGSDVRSLCTTVCKWTYLGHEPGEGGSIGRWDDAYFRAIGLGELVDEGYTRIGKHVRPMGERAGGLTERAAAELGLCAGTAVAVPIIDAHAGGLGLLGIPTNGVLPDEAAMEERLALIGGTSTCHMASSRQARFVPGVWGPYSSAMIPGLWLTEGGQSATGALIDHVIHTHARGAELAEEARRRGTTVYALLNERLDVLATKHAFPAELARDVHVLPDHHGNRSPRADPTLRGMVSGLGLADDVDALAILYLATIQALAHGTRHILAAMNAAGYRIEALHATGGDTKNPVFVREHADVTGCRVILPREPEAVLLGAAMLGAVASGDRPTVLAAMGAMSEAGAVVLPTGGDVKRFHDRKHRVFLRMYEDQMAYRALMRDDA</sequence>
<dbReference type="AlphaFoldDB" id="A0A6N7PLR2"/>
<evidence type="ECO:0000259" key="5">
    <source>
        <dbReference type="Pfam" id="PF02782"/>
    </source>
</evidence>
<evidence type="ECO:0000256" key="3">
    <source>
        <dbReference type="ARBA" id="ARBA00022777"/>
    </source>
</evidence>
<comment type="similarity">
    <text evidence="1">Belongs to the FGGY kinase family.</text>
</comment>
<dbReference type="FunFam" id="3.30.420.40:FF:000101">
    <property type="entry name" value="FGGY carbohydrate kinase domain-containing protein"/>
    <property type="match status" value="1"/>
</dbReference>
<dbReference type="EMBL" id="WJIE01000001">
    <property type="protein sequence ID" value="MRG91190.1"/>
    <property type="molecule type" value="Genomic_DNA"/>
</dbReference>
<dbReference type="PANTHER" id="PTHR43435">
    <property type="entry name" value="RIBULOKINASE"/>
    <property type="match status" value="1"/>
</dbReference>
<dbReference type="Pfam" id="PF02782">
    <property type="entry name" value="FGGY_C"/>
    <property type="match status" value="1"/>
</dbReference>
<feature type="domain" description="Carbohydrate kinase FGGY N-terminal" evidence="4">
    <location>
        <begin position="6"/>
        <end position="269"/>
    </location>
</feature>
<dbReference type="Pfam" id="PF00370">
    <property type="entry name" value="FGGY_N"/>
    <property type="match status" value="1"/>
</dbReference>